<keyword evidence="9" id="KW-1185">Reference proteome</keyword>
<dbReference type="InterPro" id="IPR016177">
    <property type="entry name" value="DNA-bd_dom_sf"/>
</dbReference>
<dbReference type="Proteomes" id="UP000653305">
    <property type="component" value="Unassembled WGS sequence"/>
</dbReference>
<keyword evidence="4" id="KW-0804">Transcription</keyword>
<evidence type="ECO:0000259" key="7">
    <source>
        <dbReference type="PROSITE" id="PS50982"/>
    </source>
</evidence>
<dbReference type="Pfam" id="PF01429">
    <property type="entry name" value="MBD"/>
    <property type="match status" value="1"/>
</dbReference>
<accession>A0A830DH36</accession>
<dbReference type="EMBL" id="BMAC01001603">
    <property type="protein sequence ID" value="GFQ07605.1"/>
    <property type="molecule type" value="Genomic_DNA"/>
</dbReference>
<organism evidence="8 9">
    <name type="scientific">Phtheirospermum japonicum</name>
    <dbReference type="NCBI Taxonomy" id="374723"/>
    <lineage>
        <taxon>Eukaryota</taxon>
        <taxon>Viridiplantae</taxon>
        <taxon>Streptophyta</taxon>
        <taxon>Embryophyta</taxon>
        <taxon>Tracheophyta</taxon>
        <taxon>Spermatophyta</taxon>
        <taxon>Magnoliopsida</taxon>
        <taxon>eudicotyledons</taxon>
        <taxon>Gunneridae</taxon>
        <taxon>Pentapetalae</taxon>
        <taxon>asterids</taxon>
        <taxon>lamiids</taxon>
        <taxon>Lamiales</taxon>
        <taxon>Orobanchaceae</taxon>
        <taxon>Orobanchaceae incertae sedis</taxon>
        <taxon>Phtheirospermum</taxon>
    </lineage>
</organism>
<comment type="caution">
    <text evidence="8">The sequence shown here is derived from an EMBL/GenBank/DDBJ whole genome shotgun (WGS) entry which is preliminary data.</text>
</comment>
<evidence type="ECO:0000256" key="2">
    <source>
        <dbReference type="ARBA" id="ARBA00023015"/>
    </source>
</evidence>
<evidence type="ECO:0000256" key="4">
    <source>
        <dbReference type="ARBA" id="ARBA00023163"/>
    </source>
</evidence>
<reference evidence="8" key="1">
    <citation type="submission" date="2020-07" db="EMBL/GenBank/DDBJ databases">
        <title>Ethylene signaling mediates host invasion by parasitic plants.</title>
        <authorList>
            <person name="Yoshida S."/>
        </authorList>
    </citation>
    <scope>NUCLEOTIDE SEQUENCE</scope>
    <source>
        <strain evidence="8">Okayama</strain>
    </source>
</reference>
<dbReference type="PANTHER" id="PTHR37701:SF17">
    <property type="entry name" value="METHYL BINDING DOMAIN117"/>
    <property type="match status" value="1"/>
</dbReference>
<feature type="compositionally biased region" description="Polar residues" evidence="6">
    <location>
        <begin position="97"/>
        <end position="108"/>
    </location>
</feature>
<dbReference type="OrthoDB" id="910869at2759"/>
<dbReference type="PROSITE" id="PS50982">
    <property type="entry name" value="MBD"/>
    <property type="match status" value="1"/>
</dbReference>
<keyword evidence="5" id="KW-0539">Nucleus</keyword>
<dbReference type="InterPro" id="IPR001739">
    <property type="entry name" value="Methyl_CpG_DNA-bd"/>
</dbReference>
<feature type="domain" description="MBD" evidence="7">
    <location>
        <begin position="266"/>
        <end position="337"/>
    </location>
</feature>
<evidence type="ECO:0000256" key="3">
    <source>
        <dbReference type="ARBA" id="ARBA00023125"/>
    </source>
</evidence>
<feature type="compositionally biased region" description="Basic residues" evidence="6">
    <location>
        <begin position="86"/>
        <end position="96"/>
    </location>
</feature>
<comment type="subcellular location">
    <subcellularLocation>
        <location evidence="1">Nucleus</location>
    </subcellularLocation>
</comment>
<dbReference type="GO" id="GO:0005634">
    <property type="term" value="C:nucleus"/>
    <property type="evidence" value="ECO:0007669"/>
    <property type="project" value="UniProtKB-SubCell"/>
</dbReference>
<evidence type="ECO:0000256" key="5">
    <source>
        <dbReference type="ARBA" id="ARBA00023242"/>
    </source>
</evidence>
<dbReference type="InterPro" id="IPR037472">
    <property type="entry name" value="MBD8"/>
</dbReference>
<evidence type="ECO:0000256" key="6">
    <source>
        <dbReference type="SAM" id="MobiDB-lite"/>
    </source>
</evidence>
<dbReference type="GO" id="GO:0003677">
    <property type="term" value="F:DNA binding"/>
    <property type="evidence" value="ECO:0007669"/>
    <property type="project" value="UniProtKB-KW"/>
</dbReference>
<keyword evidence="3" id="KW-0238">DNA-binding</keyword>
<dbReference type="AlphaFoldDB" id="A0A830DH36"/>
<keyword evidence="2" id="KW-0805">Transcription regulation</keyword>
<dbReference type="PANTHER" id="PTHR37701">
    <property type="entry name" value="METHYL-CPG-BINDING DOMAIN-CONTAINING PROTEIN 8"/>
    <property type="match status" value="1"/>
</dbReference>
<feature type="region of interest" description="Disordered" evidence="6">
    <location>
        <begin position="76"/>
        <end position="114"/>
    </location>
</feature>
<evidence type="ECO:0000256" key="1">
    <source>
        <dbReference type="ARBA" id="ARBA00004123"/>
    </source>
</evidence>
<proteinExistence type="predicted"/>
<protein>
    <submittedName>
        <fullName evidence="8">Methyl-cpg-binding domain-containing protein 8</fullName>
    </submittedName>
</protein>
<evidence type="ECO:0000313" key="8">
    <source>
        <dbReference type="EMBL" id="GFQ07605.1"/>
    </source>
</evidence>
<feature type="region of interest" description="Disordered" evidence="6">
    <location>
        <begin position="142"/>
        <end position="181"/>
    </location>
</feature>
<evidence type="ECO:0000313" key="9">
    <source>
        <dbReference type="Proteomes" id="UP000653305"/>
    </source>
</evidence>
<sequence>MAITSTATTGGALQLDSIAVVDLRLLSQSEIYALSLCSSSAFDPDRCDDVVIPKIDRSVFNESAGSRKQTYSRLRLLPPSSTPSAAHRRRTPRLRHNSASIINSGNSDPENDENSQMLPLFKKLFVSDINLGDSFSVKIDHSHPMPSYPGPVEDLNGHKRKRANDGGDEPPNYQTQPGTGDSVVDVKDNSSLNEVVVVGENVDYRDRGILNKEGVAVDLVALGLVEHPYSEEIRHRTEGLGTVEELVGFLGGFKGRWGSSRKKKRIVDAGEFGSVLPIGWKLLLSVEKKGSAWLSCARYISPSGRQFMSCKEASSYLLSQTGVQDTNPTITAQHNEMDDGKLTSAKIADIATKDDVDINESVSSHASDAKLLPDEQLGEILHCGKCNVTFCKSDEFLHYLSSIHLRNGYKNVVRTTDRVIINESKKLDEASNPARAKNGCSAEIIAEKASNTSKLASSRVEENVPCSIGEYTVDEIQFGTDSVIPSWDEKESMPGKKDSEVIGFEGIKIDPFVNNQIQGNIGSSFNTLSSGQDFDGSWGTGHENLFEGCFDDLVANTGGGGDTSEGTSVCVWCRSLFYHQEQVETQTGAIGSLCPSCSTRMPGQF</sequence>
<gene>
    <name evidence="8" type="ORF">PHJA_002904600</name>
</gene>
<name>A0A830DH36_9LAMI</name>
<dbReference type="SUPFAM" id="SSF54171">
    <property type="entry name" value="DNA-binding domain"/>
    <property type="match status" value="1"/>
</dbReference>